<dbReference type="GeneID" id="140007193"/>
<dbReference type="SUPFAM" id="SSF53098">
    <property type="entry name" value="Ribonuclease H-like"/>
    <property type="match status" value="1"/>
</dbReference>
<dbReference type="CDD" id="cd06222">
    <property type="entry name" value="RNase_H_like"/>
    <property type="match status" value="1"/>
</dbReference>
<keyword evidence="2" id="KW-1185">Reference proteome</keyword>
<dbReference type="RefSeq" id="XP_071905986.1">
    <property type="nucleotide sequence ID" value="XM_072049885.1"/>
</dbReference>
<evidence type="ECO:0000259" key="1">
    <source>
        <dbReference type="Pfam" id="PF13456"/>
    </source>
</evidence>
<dbReference type="InterPro" id="IPR053151">
    <property type="entry name" value="RNase_H-like"/>
</dbReference>
<dbReference type="PANTHER" id="PTHR47723:SF19">
    <property type="entry name" value="POLYNUCLEOTIDYL TRANSFERASE, RIBONUCLEASE H-LIKE SUPERFAMILY PROTEIN"/>
    <property type="match status" value="1"/>
</dbReference>
<gene>
    <name evidence="3" type="primary">LOC140007193</name>
</gene>
<accession>A0ABM4UFC2</accession>
<dbReference type="InterPro" id="IPR012337">
    <property type="entry name" value="RNaseH-like_sf"/>
</dbReference>
<sequence>MTSLQAELKALIFGVRLAIDRGYSNLQLESDSLVLVQILQGKSRCPWRLQGDLQDLLKVKRFVRKVSHCFREANKPADRLANIGADSGTILTYDSLRELPRLVRGDFILDQMGVPSLRRVKV</sequence>
<dbReference type="InterPro" id="IPR036397">
    <property type="entry name" value="RNaseH_sf"/>
</dbReference>
<dbReference type="Pfam" id="PF13456">
    <property type="entry name" value="RVT_3"/>
    <property type="match status" value="1"/>
</dbReference>
<protein>
    <recommendedName>
        <fullName evidence="1">RNase H type-1 domain-containing protein</fullName>
    </recommendedName>
</protein>
<dbReference type="InterPro" id="IPR044730">
    <property type="entry name" value="RNase_H-like_dom_plant"/>
</dbReference>
<dbReference type="Gene3D" id="3.30.420.10">
    <property type="entry name" value="Ribonuclease H-like superfamily/Ribonuclease H"/>
    <property type="match status" value="1"/>
</dbReference>
<dbReference type="Proteomes" id="UP001652660">
    <property type="component" value="Chromosome 5c"/>
</dbReference>
<proteinExistence type="predicted"/>
<feature type="domain" description="RNase H type-1" evidence="1">
    <location>
        <begin position="1"/>
        <end position="82"/>
    </location>
</feature>
<evidence type="ECO:0000313" key="3">
    <source>
        <dbReference type="RefSeq" id="XP_071905986.1"/>
    </source>
</evidence>
<reference evidence="3" key="1">
    <citation type="submission" date="2025-08" db="UniProtKB">
        <authorList>
            <consortium name="RefSeq"/>
        </authorList>
    </citation>
    <scope>IDENTIFICATION</scope>
    <source>
        <tissue evidence="3">Leaves</tissue>
    </source>
</reference>
<organism evidence="2 3">
    <name type="scientific">Coffea arabica</name>
    <name type="common">Arabian coffee</name>
    <dbReference type="NCBI Taxonomy" id="13443"/>
    <lineage>
        <taxon>Eukaryota</taxon>
        <taxon>Viridiplantae</taxon>
        <taxon>Streptophyta</taxon>
        <taxon>Embryophyta</taxon>
        <taxon>Tracheophyta</taxon>
        <taxon>Spermatophyta</taxon>
        <taxon>Magnoliopsida</taxon>
        <taxon>eudicotyledons</taxon>
        <taxon>Gunneridae</taxon>
        <taxon>Pentapetalae</taxon>
        <taxon>asterids</taxon>
        <taxon>lamiids</taxon>
        <taxon>Gentianales</taxon>
        <taxon>Rubiaceae</taxon>
        <taxon>Ixoroideae</taxon>
        <taxon>Gardenieae complex</taxon>
        <taxon>Bertiereae - Coffeeae clade</taxon>
        <taxon>Coffeeae</taxon>
        <taxon>Coffea</taxon>
    </lineage>
</organism>
<evidence type="ECO:0000313" key="2">
    <source>
        <dbReference type="Proteomes" id="UP001652660"/>
    </source>
</evidence>
<name>A0ABM4UFC2_COFAR</name>
<dbReference type="InterPro" id="IPR002156">
    <property type="entry name" value="RNaseH_domain"/>
</dbReference>
<dbReference type="PANTHER" id="PTHR47723">
    <property type="entry name" value="OS05G0353850 PROTEIN"/>
    <property type="match status" value="1"/>
</dbReference>